<dbReference type="EMBL" id="JAPPUY010000003">
    <property type="protein sequence ID" value="MCY4746002.1"/>
    <property type="molecule type" value="Genomic_DNA"/>
</dbReference>
<gene>
    <name evidence="1" type="ORF">NYO99_13535</name>
</gene>
<comment type="caution">
    <text evidence="1">The sequence shown here is derived from an EMBL/GenBank/DDBJ whole genome shotgun (WGS) entry which is preliminary data.</text>
</comment>
<reference evidence="1" key="1">
    <citation type="submission" date="2022-08" db="EMBL/GenBank/DDBJ databases">
        <title>Genome sequencing of Pelomonas sp. UHG3.</title>
        <authorList>
            <person name="So Y."/>
        </authorList>
    </citation>
    <scope>NUCLEOTIDE SEQUENCE</scope>
    <source>
        <strain evidence="1">UHG3</strain>
    </source>
</reference>
<evidence type="ECO:0000313" key="2">
    <source>
        <dbReference type="Proteomes" id="UP001076464"/>
    </source>
</evidence>
<dbReference type="Proteomes" id="UP001076464">
    <property type="component" value="Unassembled WGS sequence"/>
</dbReference>
<protein>
    <submittedName>
        <fullName evidence="1">Uncharacterized protein</fullName>
    </submittedName>
</protein>
<organism evidence="1 2">
    <name type="scientific">Roseateles hydrophilus</name>
    <dbReference type="NCBI Taxonomy" id="2975054"/>
    <lineage>
        <taxon>Bacteria</taxon>
        <taxon>Pseudomonadati</taxon>
        <taxon>Pseudomonadota</taxon>
        <taxon>Betaproteobacteria</taxon>
        <taxon>Burkholderiales</taxon>
        <taxon>Sphaerotilaceae</taxon>
        <taxon>Roseateles</taxon>
    </lineage>
</organism>
<accession>A0ACC6CC18</accession>
<evidence type="ECO:0000313" key="1">
    <source>
        <dbReference type="EMBL" id="MCY4746002.1"/>
    </source>
</evidence>
<proteinExistence type="predicted"/>
<sequence length="82" mass="8313">MRLAKDGVHDNEVESTMAIYASSNARGTQRVDVVSLGAISALQSCTAPGQLHIASGTGPAPGRALPKAVHATARQARHPAGG</sequence>
<keyword evidence="2" id="KW-1185">Reference proteome</keyword>
<name>A0ACC6CC18_9BURK</name>